<dbReference type="VEuPathDB" id="FungiDB:CHGG_07559"/>
<organism evidence="3 4">
    <name type="scientific">Chaetomium globosum (strain ATCC 6205 / CBS 148.51 / DSM 1962 / NBRC 6347 / NRRL 1970)</name>
    <name type="common">Soil fungus</name>
    <dbReference type="NCBI Taxonomy" id="306901"/>
    <lineage>
        <taxon>Eukaryota</taxon>
        <taxon>Fungi</taxon>
        <taxon>Dikarya</taxon>
        <taxon>Ascomycota</taxon>
        <taxon>Pezizomycotina</taxon>
        <taxon>Sordariomycetes</taxon>
        <taxon>Sordariomycetidae</taxon>
        <taxon>Sordariales</taxon>
        <taxon>Chaetomiaceae</taxon>
        <taxon>Chaetomium</taxon>
    </lineage>
</organism>
<dbReference type="Proteomes" id="UP000001056">
    <property type="component" value="Unassembled WGS sequence"/>
</dbReference>
<dbReference type="EMBL" id="CH408033">
    <property type="protein sequence ID" value="EAQ86306.1"/>
    <property type="molecule type" value="Genomic_DNA"/>
</dbReference>
<dbReference type="eggNOG" id="ENOG502T7VB">
    <property type="taxonomic scope" value="Eukaryota"/>
</dbReference>
<feature type="coiled-coil region" evidence="1">
    <location>
        <begin position="71"/>
        <end position="98"/>
    </location>
</feature>
<gene>
    <name evidence="3" type="ORF">CHGG_07559</name>
</gene>
<feature type="compositionally biased region" description="Low complexity" evidence="2">
    <location>
        <begin position="131"/>
        <end position="140"/>
    </location>
</feature>
<sequence length="185" mass="20527">MATKAVAAKHPYPDNKPPIYKKTAKIDVGLHTETLSNAYKTTRDVAIELHRELQPYLKKAKERVCELVHEVNKLKQTVRELKIEITVLREELRVTKEALVTANTTTLHPALLLIDGDPYDWCKNISRRLTPTRRTGLTPPQGSPRTPRVPGASGHPVQHSIHALFSPLCSTICTPSALEQAGSSS</sequence>
<dbReference type="OrthoDB" id="4675312at2759"/>
<keyword evidence="1" id="KW-0175">Coiled coil</keyword>
<evidence type="ECO:0000313" key="3">
    <source>
        <dbReference type="EMBL" id="EAQ86306.1"/>
    </source>
</evidence>
<name>Q2GWU5_CHAGB</name>
<keyword evidence="4" id="KW-1185">Reference proteome</keyword>
<evidence type="ECO:0000256" key="1">
    <source>
        <dbReference type="SAM" id="Coils"/>
    </source>
</evidence>
<feature type="region of interest" description="Disordered" evidence="2">
    <location>
        <begin position="131"/>
        <end position="157"/>
    </location>
</feature>
<dbReference type="GeneID" id="4393268"/>
<evidence type="ECO:0000256" key="2">
    <source>
        <dbReference type="SAM" id="MobiDB-lite"/>
    </source>
</evidence>
<reference evidence="4" key="1">
    <citation type="journal article" date="2015" name="Genome Announc.">
        <title>Draft genome sequence of the cellulolytic fungus Chaetomium globosum.</title>
        <authorList>
            <person name="Cuomo C.A."/>
            <person name="Untereiner W.A."/>
            <person name="Ma L.-J."/>
            <person name="Grabherr M."/>
            <person name="Birren B.W."/>
        </authorList>
    </citation>
    <scope>NUCLEOTIDE SEQUENCE [LARGE SCALE GENOMIC DNA]</scope>
    <source>
        <strain evidence="4">ATCC 6205 / CBS 148.51 / DSM 1962 / NBRC 6347 / NRRL 1970</strain>
    </source>
</reference>
<dbReference type="HOGENOM" id="CLU_1461146_0_0_1"/>
<dbReference type="RefSeq" id="XP_001225215.1">
    <property type="nucleotide sequence ID" value="XM_001225214.1"/>
</dbReference>
<protein>
    <submittedName>
        <fullName evidence="3">Uncharacterized protein</fullName>
    </submittedName>
</protein>
<accession>Q2GWU5</accession>
<dbReference type="CDD" id="cd14686">
    <property type="entry name" value="bZIP"/>
    <property type="match status" value="1"/>
</dbReference>
<dbReference type="AlphaFoldDB" id="Q2GWU5"/>
<dbReference type="InParanoid" id="Q2GWU5"/>
<evidence type="ECO:0000313" key="4">
    <source>
        <dbReference type="Proteomes" id="UP000001056"/>
    </source>
</evidence>
<proteinExistence type="predicted"/>